<dbReference type="Proteomes" id="UP000198660">
    <property type="component" value="Unassembled WGS sequence"/>
</dbReference>
<dbReference type="EMBL" id="FPAA01000004">
    <property type="protein sequence ID" value="SFS59958.1"/>
    <property type="molecule type" value="Genomic_DNA"/>
</dbReference>
<sequence>MISRNPTVATFLVLVVFIDCEREKLALQDWDESERQTKEGGFALSIECYPSLPVHTRTEGGWDG</sequence>
<name>A0A1I6R5Z3_9BACL</name>
<evidence type="ECO:0000313" key="2">
    <source>
        <dbReference type="Proteomes" id="UP000198660"/>
    </source>
</evidence>
<organism evidence="1 2">
    <name type="scientific">Marininema halotolerans</name>
    <dbReference type="NCBI Taxonomy" id="1155944"/>
    <lineage>
        <taxon>Bacteria</taxon>
        <taxon>Bacillati</taxon>
        <taxon>Bacillota</taxon>
        <taxon>Bacilli</taxon>
        <taxon>Bacillales</taxon>
        <taxon>Thermoactinomycetaceae</taxon>
        <taxon>Marininema</taxon>
    </lineage>
</organism>
<evidence type="ECO:0000313" key="1">
    <source>
        <dbReference type="EMBL" id="SFS59958.1"/>
    </source>
</evidence>
<proteinExistence type="predicted"/>
<reference evidence="2" key="1">
    <citation type="submission" date="2016-10" db="EMBL/GenBank/DDBJ databases">
        <authorList>
            <person name="Varghese N."/>
            <person name="Submissions S."/>
        </authorList>
    </citation>
    <scope>NUCLEOTIDE SEQUENCE [LARGE SCALE GENOMIC DNA]</scope>
    <source>
        <strain evidence="2">DSM 45789</strain>
    </source>
</reference>
<accession>A0A1I6R5Z3</accession>
<gene>
    <name evidence="1" type="ORF">SAMN05444972_104148</name>
</gene>
<dbReference type="RefSeq" id="WP_091835777.1">
    <property type="nucleotide sequence ID" value="NZ_FPAA01000004.1"/>
</dbReference>
<protein>
    <submittedName>
        <fullName evidence="1">Uncharacterized protein</fullName>
    </submittedName>
</protein>
<dbReference type="AlphaFoldDB" id="A0A1I6R5Z3"/>
<keyword evidence="2" id="KW-1185">Reference proteome</keyword>